<protein>
    <recommendedName>
        <fullName evidence="4">DUF3348 domain-containing protein</fullName>
    </recommendedName>
</protein>
<gene>
    <name evidence="2" type="ORF">BAU07_04335</name>
</gene>
<dbReference type="RefSeq" id="WP_066664786.1">
    <property type="nucleotide sequence ID" value="NZ_CBCSCL010000010.1"/>
</dbReference>
<dbReference type="Pfam" id="PF11828">
    <property type="entry name" value="DUF3348"/>
    <property type="match status" value="2"/>
</dbReference>
<evidence type="ECO:0000313" key="3">
    <source>
        <dbReference type="Proteomes" id="UP000091926"/>
    </source>
</evidence>
<feature type="region of interest" description="Disordered" evidence="1">
    <location>
        <begin position="54"/>
        <end position="74"/>
    </location>
</feature>
<dbReference type="STRING" id="463014.BAU07_04335"/>
<accession>A0A193GKX6</accession>
<dbReference type="InterPro" id="IPR021783">
    <property type="entry name" value="DUF3348"/>
</dbReference>
<keyword evidence="3" id="KW-1185">Reference proteome</keyword>
<evidence type="ECO:0000256" key="1">
    <source>
        <dbReference type="SAM" id="MobiDB-lite"/>
    </source>
</evidence>
<sequence length="284" mass="30456">MHEAPRRTSFSGPTLIRSLARLTDLNAAESRQSLPDRLSQWLGWTHAIALSTVLDSDPPALPGGAPTPAEDEERECARVRTTLAKAIANDGAFSAARRRQQAPRPLPTARGTAQAMAQRAAPESPGPAPLTPAAADSAARTGAQTVDYAVYRQRYLALQRTMETAIGKLRGRLRATLAASHAGMSRLVRVDAVMEQALGERERALLGTIPGLLEAHFHRLRLAEAAAMAEAEAAGTPATLAPGAWLDTFRQDMRNVLLAELDVRLQPVEGLLAALRTRQPGRHG</sequence>
<name>A0A193GKX6_9BORD</name>
<evidence type="ECO:0000313" key="2">
    <source>
        <dbReference type="EMBL" id="ANN80228.1"/>
    </source>
</evidence>
<dbReference type="Proteomes" id="UP000091926">
    <property type="component" value="Chromosome"/>
</dbReference>
<dbReference type="KEGG" id="bfz:BAU07_04335"/>
<dbReference type="AlphaFoldDB" id="A0A193GKX6"/>
<feature type="region of interest" description="Disordered" evidence="1">
    <location>
        <begin position="90"/>
        <end position="139"/>
    </location>
</feature>
<dbReference type="OrthoDB" id="5949373at2"/>
<proteinExistence type="predicted"/>
<dbReference type="EMBL" id="CP016172">
    <property type="protein sequence ID" value="ANN80228.1"/>
    <property type="molecule type" value="Genomic_DNA"/>
</dbReference>
<reference evidence="2 3" key="1">
    <citation type="submission" date="2016-06" db="EMBL/GenBank/DDBJ databases">
        <title>Complete genome sequences of Bordetella bronchialis and Bordetella flabilis.</title>
        <authorList>
            <person name="LiPuma J.J."/>
            <person name="Spilker T."/>
        </authorList>
    </citation>
    <scope>NUCLEOTIDE SEQUENCE [LARGE SCALE GENOMIC DNA]</scope>
    <source>
        <strain evidence="2 3">AU10664</strain>
    </source>
</reference>
<evidence type="ECO:0008006" key="4">
    <source>
        <dbReference type="Google" id="ProtNLM"/>
    </source>
</evidence>
<organism evidence="2 3">
    <name type="scientific">Bordetella flabilis</name>
    <dbReference type="NCBI Taxonomy" id="463014"/>
    <lineage>
        <taxon>Bacteria</taxon>
        <taxon>Pseudomonadati</taxon>
        <taxon>Pseudomonadota</taxon>
        <taxon>Betaproteobacteria</taxon>
        <taxon>Burkholderiales</taxon>
        <taxon>Alcaligenaceae</taxon>
        <taxon>Bordetella</taxon>
    </lineage>
</organism>